<dbReference type="EMBL" id="JAHRIP010043605">
    <property type="protein sequence ID" value="MEQ2297660.1"/>
    <property type="molecule type" value="Genomic_DNA"/>
</dbReference>
<reference evidence="2 3" key="1">
    <citation type="submission" date="2021-06" db="EMBL/GenBank/DDBJ databases">
        <authorList>
            <person name="Palmer J.M."/>
        </authorList>
    </citation>
    <scope>NUCLEOTIDE SEQUENCE [LARGE SCALE GENOMIC DNA]</scope>
    <source>
        <strain evidence="2 3">AS_MEX2019</strain>
        <tissue evidence="2">Muscle</tissue>
    </source>
</reference>
<name>A0ABV0YVJ8_9TELE</name>
<keyword evidence="3" id="KW-1185">Reference proteome</keyword>
<accession>A0ABV0YVJ8</accession>
<comment type="caution">
    <text evidence="2">The sequence shown here is derived from an EMBL/GenBank/DDBJ whole genome shotgun (WGS) entry which is preliminary data.</text>
</comment>
<feature type="compositionally biased region" description="Basic and acidic residues" evidence="1">
    <location>
        <begin position="146"/>
        <end position="157"/>
    </location>
</feature>
<gene>
    <name evidence="2" type="ORF">AMECASPLE_036838</name>
</gene>
<evidence type="ECO:0000256" key="1">
    <source>
        <dbReference type="SAM" id="MobiDB-lite"/>
    </source>
</evidence>
<proteinExistence type="predicted"/>
<evidence type="ECO:0000313" key="3">
    <source>
        <dbReference type="Proteomes" id="UP001469553"/>
    </source>
</evidence>
<dbReference type="Gene3D" id="3.40.720.10">
    <property type="entry name" value="Alkaline Phosphatase, subunit A"/>
    <property type="match status" value="1"/>
</dbReference>
<dbReference type="Gene3D" id="3.30.1360.180">
    <property type="match status" value="1"/>
</dbReference>
<sequence length="170" mass="19371">MKSLQKYVGGTTTQAETHFASDFINKGLVFLQYIVIPTVNDIKQHAICFFLNHIIVNVYLCSLQNKTTLPYWKNDSGEPSAWQNGWHGYDNEFLDMRGFFLAAGPDCACRAPFRMNEVNDANLSRTNKSLRLEQREKSDKKKKTTNKKDSKGKERGKTCSKGCLGPQQLR</sequence>
<dbReference type="InterPro" id="IPR017850">
    <property type="entry name" value="Alkaline_phosphatase_core_sf"/>
</dbReference>
<protein>
    <submittedName>
        <fullName evidence="2">Uncharacterized protein</fullName>
    </submittedName>
</protein>
<organism evidence="2 3">
    <name type="scientific">Ameca splendens</name>
    <dbReference type="NCBI Taxonomy" id="208324"/>
    <lineage>
        <taxon>Eukaryota</taxon>
        <taxon>Metazoa</taxon>
        <taxon>Chordata</taxon>
        <taxon>Craniata</taxon>
        <taxon>Vertebrata</taxon>
        <taxon>Euteleostomi</taxon>
        <taxon>Actinopterygii</taxon>
        <taxon>Neopterygii</taxon>
        <taxon>Teleostei</taxon>
        <taxon>Neoteleostei</taxon>
        <taxon>Acanthomorphata</taxon>
        <taxon>Ovalentaria</taxon>
        <taxon>Atherinomorphae</taxon>
        <taxon>Cyprinodontiformes</taxon>
        <taxon>Goodeidae</taxon>
        <taxon>Ameca</taxon>
    </lineage>
</organism>
<feature type="region of interest" description="Disordered" evidence="1">
    <location>
        <begin position="131"/>
        <end position="170"/>
    </location>
</feature>
<dbReference type="Proteomes" id="UP001469553">
    <property type="component" value="Unassembled WGS sequence"/>
</dbReference>
<evidence type="ECO:0000313" key="2">
    <source>
        <dbReference type="EMBL" id="MEQ2297660.1"/>
    </source>
</evidence>